<reference evidence="7" key="1">
    <citation type="submission" date="2020-12" db="EMBL/GenBank/DDBJ databases">
        <title>Geomonas sp. Red875, isolated from river sediment.</title>
        <authorList>
            <person name="Xu Z."/>
            <person name="Zhang Z."/>
            <person name="Masuda Y."/>
            <person name="Itoh H."/>
            <person name="Senoo K."/>
        </authorList>
    </citation>
    <scope>NUCLEOTIDE SEQUENCE</scope>
    <source>
        <strain evidence="7">Red875</strain>
    </source>
</reference>
<evidence type="ECO:0000256" key="5">
    <source>
        <dbReference type="ARBA" id="ARBA00023136"/>
    </source>
</evidence>
<feature type="transmembrane region" description="Helical" evidence="6">
    <location>
        <begin position="465"/>
        <end position="484"/>
    </location>
</feature>
<feature type="transmembrane region" description="Helical" evidence="6">
    <location>
        <begin position="150"/>
        <end position="173"/>
    </location>
</feature>
<feature type="transmembrane region" description="Helical" evidence="6">
    <location>
        <begin position="278"/>
        <end position="297"/>
    </location>
</feature>
<dbReference type="GO" id="GO:0005886">
    <property type="term" value="C:plasma membrane"/>
    <property type="evidence" value="ECO:0007669"/>
    <property type="project" value="UniProtKB-SubCell"/>
</dbReference>
<evidence type="ECO:0000313" key="7">
    <source>
        <dbReference type="EMBL" id="MBJ6726703.1"/>
    </source>
</evidence>
<keyword evidence="4 6" id="KW-1133">Transmembrane helix</keyword>
<accession>A0A8J7M1B2</accession>
<keyword evidence="5 6" id="KW-0472">Membrane</keyword>
<feature type="transmembrane region" description="Helical" evidence="6">
    <location>
        <begin position="410"/>
        <end position="430"/>
    </location>
</feature>
<feature type="transmembrane region" description="Helical" evidence="6">
    <location>
        <begin position="317"/>
        <end position="336"/>
    </location>
</feature>
<dbReference type="AlphaFoldDB" id="A0A8J7M1B2"/>
<dbReference type="Pfam" id="PF01943">
    <property type="entry name" value="Polysacc_synt"/>
    <property type="match status" value="1"/>
</dbReference>
<evidence type="ECO:0000256" key="6">
    <source>
        <dbReference type="SAM" id="Phobius"/>
    </source>
</evidence>
<feature type="transmembrane region" description="Helical" evidence="6">
    <location>
        <begin position="47"/>
        <end position="67"/>
    </location>
</feature>
<evidence type="ECO:0000256" key="1">
    <source>
        <dbReference type="ARBA" id="ARBA00004651"/>
    </source>
</evidence>
<keyword evidence="8" id="KW-1185">Reference proteome</keyword>
<comment type="subcellular location">
    <subcellularLocation>
        <location evidence="1">Cell membrane</location>
        <topology evidence="1">Multi-pass membrane protein</topology>
    </subcellularLocation>
</comment>
<organism evidence="7 8">
    <name type="scientific">Geomesophilobacter sediminis</name>
    <dbReference type="NCBI Taxonomy" id="2798584"/>
    <lineage>
        <taxon>Bacteria</taxon>
        <taxon>Pseudomonadati</taxon>
        <taxon>Thermodesulfobacteriota</taxon>
        <taxon>Desulfuromonadia</taxon>
        <taxon>Geobacterales</taxon>
        <taxon>Geobacteraceae</taxon>
        <taxon>Geomesophilobacter</taxon>
    </lineage>
</organism>
<dbReference type="Proteomes" id="UP000636888">
    <property type="component" value="Unassembled WGS sequence"/>
</dbReference>
<dbReference type="PANTHER" id="PTHR30250:SF11">
    <property type="entry name" value="O-ANTIGEN TRANSPORTER-RELATED"/>
    <property type="match status" value="1"/>
</dbReference>
<keyword evidence="3 6" id="KW-0812">Transmembrane</keyword>
<dbReference type="PANTHER" id="PTHR30250">
    <property type="entry name" value="PST FAMILY PREDICTED COLANIC ACID TRANSPORTER"/>
    <property type="match status" value="1"/>
</dbReference>
<sequence>MSSLKKLARQTATYGLSSIVGRLINYFLVPLYTRIFLPQEYGIVTELYAYASFLMILLTFGMETTFFRFSESDHDKESVYATSLWPVVTVNLIFAAGGILSASYFSGKLHYGDHAEYIVYFVLILALDAITAIPFARLRQQHQALRFSTIKLVNIGINVLCNFFFLIFCPYLVRHGVQLPDALYHSTGRVGYVFLSNMIASAATLVILHRELCAVRPAFDRKLLKEMTWYTLPLLLAGLAGMVNETLDRILLRYLLVVPHGIADAGAYVMAQMGIYGANYKISILMTLFIQTFRYAAEPFFFAQAREHDSRHIYSQVMTYFIVFGLMIFLGATLYIDIIKHFVGRKYYSGLGIVPILLLANLCLGIIFNLSIWYKLNNKTRYGAYLTFFGATVTIAANFVLIPILGYAGAAWATFICYFLMMLLSYFWGQKHFYVEYETTKILGYVGFALGLFFLSRYWPFRSPLLLFAANSAAFLLFVGVAVYKEKLTRVLLPRKAA</sequence>
<gene>
    <name evidence="7" type="ORF">JFN93_18480</name>
</gene>
<feature type="transmembrane region" description="Helical" evidence="6">
    <location>
        <begin position="117"/>
        <end position="138"/>
    </location>
</feature>
<dbReference type="InterPro" id="IPR002797">
    <property type="entry name" value="Polysacc_synth"/>
</dbReference>
<comment type="caution">
    <text evidence="7">The sequence shown here is derived from an EMBL/GenBank/DDBJ whole genome shotgun (WGS) entry which is preliminary data.</text>
</comment>
<name>A0A8J7M1B2_9BACT</name>
<evidence type="ECO:0000313" key="8">
    <source>
        <dbReference type="Proteomes" id="UP000636888"/>
    </source>
</evidence>
<keyword evidence="2" id="KW-1003">Cell membrane</keyword>
<feature type="transmembrane region" description="Helical" evidence="6">
    <location>
        <begin position="382"/>
        <end position="404"/>
    </location>
</feature>
<dbReference type="InterPro" id="IPR050833">
    <property type="entry name" value="Poly_Biosynth_Transport"/>
</dbReference>
<dbReference type="RefSeq" id="WP_199385612.1">
    <property type="nucleotide sequence ID" value="NZ_JAEMHM010000016.1"/>
</dbReference>
<feature type="transmembrane region" description="Helical" evidence="6">
    <location>
        <begin position="229"/>
        <end position="247"/>
    </location>
</feature>
<dbReference type="EMBL" id="JAEMHM010000016">
    <property type="protein sequence ID" value="MBJ6726703.1"/>
    <property type="molecule type" value="Genomic_DNA"/>
</dbReference>
<protein>
    <submittedName>
        <fullName evidence="7">Polysaccharide biosynthesis protein</fullName>
    </submittedName>
</protein>
<feature type="transmembrane region" description="Helical" evidence="6">
    <location>
        <begin position="79"/>
        <end position="105"/>
    </location>
</feature>
<feature type="transmembrane region" description="Helical" evidence="6">
    <location>
        <begin position="348"/>
        <end position="370"/>
    </location>
</feature>
<feature type="transmembrane region" description="Helical" evidence="6">
    <location>
        <begin position="12"/>
        <end position="35"/>
    </location>
</feature>
<evidence type="ECO:0000256" key="3">
    <source>
        <dbReference type="ARBA" id="ARBA00022692"/>
    </source>
</evidence>
<evidence type="ECO:0000256" key="2">
    <source>
        <dbReference type="ARBA" id="ARBA00022475"/>
    </source>
</evidence>
<feature type="transmembrane region" description="Helical" evidence="6">
    <location>
        <begin position="189"/>
        <end position="208"/>
    </location>
</feature>
<proteinExistence type="predicted"/>
<evidence type="ECO:0000256" key="4">
    <source>
        <dbReference type="ARBA" id="ARBA00022989"/>
    </source>
</evidence>
<feature type="transmembrane region" description="Helical" evidence="6">
    <location>
        <begin position="442"/>
        <end position="459"/>
    </location>
</feature>